<accession>A0ABY4B4E4</accession>
<dbReference type="InterPro" id="IPR012334">
    <property type="entry name" value="Pectin_lyas_fold"/>
</dbReference>
<dbReference type="EMBL" id="CP094534">
    <property type="protein sequence ID" value="UOE32906.1"/>
    <property type="molecule type" value="Genomic_DNA"/>
</dbReference>
<reference evidence="2 3" key="1">
    <citation type="submission" date="2022-03" db="EMBL/GenBank/DDBJ databases">
        <title>Hymenobactersp. isolated from the air.</title>
        <authorList>
            <person name="Won M."/>
            <person name="Kwon S.-W."/>
        </authorList>
    </citation>
    <scope>NUCLEOTIDE SEQUENCE [LARGE SCALE GENOMIC DNA]</scope>
    <source>
        <strain evidence="2 3">KACC 22596</strain>
    </source>
</reference>
<feature type="chain" id="PRO_5047114935" evidence="1">
    <location>
        <begin position="24"/>
        <end position="652"/>
    </location>
</feature>
<dbReference type="InterPro" id="IPR011050">
    <property type="entry name" value="Pectin_lyase_fold/virulence"/>
</dbReference>
<feature type="signal peptide" evidence="1">
    <location>
        <begin position="1"/>
        <end position="23"/>
    </location>
</feature>
<dbReference type="RefSeq" id="WP_243512263.1">
    <property type="nucleotide sequence ID" value="NZ_CP094534.1"/>
</dbReference>
<sequence>MKYRLQFLFLGGLMLTSASVAHAQLGGTKTINPAGSGANNYATFGAAVTALNTGGVAAAGVTFNVAAGVVFDEVVPPLTASGTAAGPLIFQKSGSGLNPKIQGTGTGATDAALTLDGADYVQFLRIDVEDKAANTTAAQQLENGILLQNGATNNTFLEGTVTLNRANTNRTNGVAMLNGGNNNNHFYALTVQNCSYGYDLEGTAALPDDGTEIGPFPGAGIGFPVPSRVLSIGVPPAGTPGGIAFSTYGIYLSRQTNARVFRTEVNGVTGTSGVYGIYSTGTTNSVDVTDCRVHALSGSGTAGIVMGYYVGSGTTHRFLRNKAYDIEALGTSGFAAGFDITAGTNNYLANNMIYDVRATASGAGTSVRAFSFRGGNSYAYHNTVVIGYTATNPANKSGALFMSGGQTVDLRNNIFVNLVSGLPTGGGGIAAAFFKNNTVMTSLATGTNNNIYYAGPPSDEKPIFYGAAVGATPAGLDQTLAQYKARVPAVEQASLTELPPFVNATTDPHLQAGQPTRAEGGGTPLAATALPVATDIDNDTRNATRPDIGADEGSFTPLAARAELLVDLIAELAPNPTGRGDAPALYLSGPAKLLSLAVTDALGRTVATAQTIRHAAGAEALALPKGLTPGLYVVRLRELATGAALSRQWVVQ</sequence>
<dbReference type="SUPFAM" id="SSF51126">
    <property type="entry name" value="Pectin lyase-like"/>
    <property type="match status" value="1"/>
</dbReference>
<keyword evidence="1" id="KW-0732">Signal</keyword>
<organism evidence="2 3">
    <name type="scientific">Hymenobacter monticola</name>
    <dbReference type="NCBI Taxonomy" id="1705399"/>
    <lineage>
        <taxon>Bacteria</taxon>
        <taxon>Pseudomonadati</taxon>
        <taxon>Bacteroidota</taxon>
        <taxon>Cytophagia</taxon>
        <taxon>Cytophagales</taxon>
        <taxon>Hymenobacteraceae</taxon>
        <taxon>Hymenobacter</taxon>
    </lineage>
</organism>
<evidence type="ECO:0000313" key="2">
    <source>
        <dbReference type="EMBL" id="UOE32906.1"/>
    </source>
</evidence>
<dbReference type="Proteomes" id="UP000831390">
    <property type="component" value="Chromosome"/>
</dbReference>
<protein>
    <submittedName>
        <fullName evidence="2">Right-handed parallel beta-helix repeat-containing protein</fullName>
    </submittedName>
</protein>
<evidence type="ECO:0000313" key="3">
    <source>
        <dbReference type="Proteomes" id="UP000831390"/>
    </source>
</evidence>
<keyword evidence="3" id="KW-1185">Reference proteome</keyword>
<evidence type="ECO:0000256" key="1">
    <source>
        <dbReference type="SAM" id="SignalP"/>
    </source>
</evidence>
<gene>
    <name evidence="2" type="ORF">MTP16_17430</name>
</gene>
<dbReference type="Gene3D" id="2.160.20.10">
    <property type="entry name" value="Single-stranded right-handed beta-helix, Pectin lyase-like"/>
    <property type="match status" value="2"/>
</dbReference>
<proteinExistence type="predicted"/>
<name>A0ABY4B4E4_9BACT</name>